<evidence type="ECO:0000256" key="4">
    <source>
        <dbReference type="ARBA" id="ARBA00022989"/>
    </source>
</evidence>
<dbReference type="InterPro" id="IPR052159">
    <property type="entry name" value="Competence_DNA_uptake"/>
</dbReference>
<reference evidence="8 9" key="1">
    <citation type="submission" date="2022-06" db="EMBL/GenBank/DDBJ databases">
        <title>Isolation of gut microbiota from human fecal samples.</title>
        <authorList>
            <person name="Pamer E.G."/>
            <person name="Barat B."/>
            <person name="Waligurski E."/>
            <person name="Medina S."/>
            <person name="Paddock L."/>
            <person name="Mostad J."/>
        </authorList>
    </citation>
    <scope>NUCLEOTIDE SEQUENCE [LARGE SCALE GENOMIC DNA]</scope>
    <source>
        <strain evidence="8 9">DFI.9.90</strain>
    </source>
</reference>
<dbReference type="GeneID" id="95756046"/>
<dbReference type="InterPro" id="IPR004477">
    <property type="entry name" value="ComEC_N"/>
</dbReference>
<keyword evidence="4 6" id="KW-1133">Transmembrane helix</keyword>
<proteinExistence type="predicted"/>
<dbReference type="PANTHER" id="PTHR30619:SF7">
    <property type="entry name" value="BETA-LACTAMASE DOMAIN PROTEIN"/>
    <property type="match status" value="1"/>
</dbReference>
<evidence type="ECO:0000313" key="8">
    <source>
        <dbReference type="EMBL" id="MCQ4813957.1"/>
    </source>
</evidence>
<feature type="transmembrane region" description="Helical" evidence="6">
    <location>
        <begin position="243"/>
        <end position="262"/>
    </location>
</feature>
<comment type="subcellular location">
    <subcellularLocation>
        <location evidence="1">Cell membrane</location>
        <topology evidence="1">Multi-pass membrane protein</topology>
    </subcellularLocation>
</comment>
<protein>
    <submittedName>
        <fullName evidence="8">ComEC/Rec2 family competence protein</fullName>
    </submittedName>
</protein>
<feature type="domain" description="ComEC/Rec2-related protein" evidence="7">
    <location>
        <begin position="230"/>
        <end position="464"/>
    </location>
</feature>
<feature type="transmembrane region" description="Helical" evidence="6">
    <location>
        <begin position="444"/>
        <end position="463"/>
    </location>
</feature>
<dbReference type="PANTHER" id="PTHR30619">
    <property type="entry name" value="DNA INTERNALIZATION/COMPETENCE PROTEIN COMEC/REC2"/>
    <property type="match status" value="1"/>
</dbReference>
<name>A0AAW5K0J1_9BACT</name>
<evidence type="ECO:0000259" key="7">
    <source>
        <dbReference type="Pfam" id="PF03772"/>
    </source>
</evidence>
<evidence type="ECO:0000256" key="2">
    <source>
        <dbReference type="ARBA" id="ARBA00022475"/>
    </source>
</evidence>
<evidence type="ECO:0000256" key="1">
    <source>
        <dbReference type="ARBA" id="ARBA00004651"/>
    </source>
</evidence>
<dbReference type="NCBIfam" id="TIGR00360">
    <property type="entry name" value="ComEC_N-term"/>
    <property type="match status" value="1"/>
</dbReference>
<evidence type="ECO:0000313" key="9">
    <source>
        <dbReference type="Proteomes" id="UP001205919"/>
    </source>
</evidence>
<dbReference type="EMBL" id="JANFYT010000010">
    <property type="protein sequence ID" value="MCQ4813957.1"/>
    <property type="molecule type" value="Genomic_DNA"/>
</dbReference>
<comment type="caution">
    <text evidence="8">The sequence shown here is derived from an EMBL/GenBank/DDBJ whole genome shotgun (WGS) entry which is preliminary data.</text>
</comment>
<dbReference type="RefSeq" id="WP_008711325.1">
    <property type="nucleotide sequence ID" value="NZ_CABKQM010000008.1"/>
</dbReference>
<evidence type="ECO:0000256" key="5">
    <source>
        <dbReference type="ARBA" id="ARBA00023136"/>
    </source>
</evidence>
<keyword evidence="3 6" id="KW-0812">Transmembrane</keyword>
<gene>
    <name evidence="8" type="ORF">NE630_05880</name>
</gene>
<feature type="transmembrane region" description="Helical" evidence="6">
    <location>
        <begin position="274"/>
        <end position="305"/>
    </location>
</feature>
<accession>A0AAW5K0J1</accession>
<evidence type="ECO:0000256" key="3">
    <source>
        <dbReference type="ARBA" id="ARBA00022692"/>
    </source>
</evidence>
<keyword evidence="9" id="KW-1185">Reference proteome</keyword>
<dbReference type="Proteomes" id="UP001205919">
    <property type="component" value="Unassembled WGS sequence"/>
</dbReference>
<dbReference type="Pfam" id="PF03772">
    <property type="entry name" value="Competence"/>
    <property type="match status" value="1"/>
</dbReference>
<sequence length="492" mass="52806">MAAEEPLKVETNAVDRAAAIEGPLSEAPAFLILFSVCASIFLGTFVPPPVALAVSLLLAAALVFACTKRPAEGWLAVFAIVFILAALFSLYSLYVINRKTALPDTVETSGRVLYSRRWGHGKALLIATPYGKLAGYVPQKDAPAEGSGVALRGALFDFKRAERRGGFDETLYWRSRGAVKKIVFFEIGETSPPAGLAKWRAKLEALIYERLRPLSASYMAAFTVGRRDSPIEALHKRAGTSHLLAVSGLHVWMIAGIFILLLRGNLTRFFVISLFVWGYLLLSGLPVGGVRAAVMIELLLAALVIGRPPAAFNNVSVAAVLLLLANPWYFFDLGWRLSVVCALFISAVSSLEMGPGRAVSLPVLLWFVTAPLVTRAFGEAPLAGLALNIIAVPAFGVIFPLVLLLSLPPLLGLPFSWVAAESSEAILSFFQRALEWGTDLLPGAVGWGVPQFALSVALFAACAALRCGAGLKRASIISVIFVLFLFYCPSML</sequence>
<feature type="transmembrane region" description="Helical" evidence="6">
    <location>
        <begin position="50"/>
        <end position="67"/>
    </location>
</feature>
<feature type="transmembrane region" description="Helical" evidence="6">
    <location>
        <begin position="385"/>
        <end position="407"/>
    </location>
</feature>
<keyword evidence="5 6" id="KW-0472">Membrane</keyword>
<feature type="transmembrane region" description="Helical" evidence="6">
    <location>
        <begin position="311"/>
        <end position="330"/>
    </location>
</feature>
<dbReference type="GO" id="GO:0005886">
    <property type="term" value="C:plasma membrane"/>
    <property type="evidence" value="ECO:0007669"/>
    <property type="project" value="UniProtKB-SubCell"/>
</dbReference>
<evidence type="ECO:0000256" key="6">
    <source>
        <dbReference type="SAM" id="Phobius"/>
    </source>
</evidence>
<feature type="transmembrane region" description="Helical" evidence="6">
    <location>
        <begin position="74"/>
        <end position="96"/>
    </location>
</feature>
<keyword evidence="2" id="KW-1003">Cell membrane</keyword>
<dbReference type="AlphaFoldDB" id="A0AAW5K0J1"/>
<feature type="transmembrane region" description="Helical" evidence="6">
    <location>
        <begin position="359"/>
        <end position="378"/>
    </location>
</feature>
<organism evidence="8 9">
    <name type="scientific">Cloacibacillus evryensis</name>
    <dbReference type="NCBI Taxonomy" id="508460"/>
    <lineage>
        <taxon>Bacteria</taxon>
        <taxon>Thermotogati</taxon>
        <taxon>Synergistota</taxon>
        <taxon>Synergistia</taxon>
        <taxon>Synergistales</taxon>
        <taxon>Synergistaceae</taxon>
        <taxon>Cloacibacillus</taxon>
    </lineage>
</organism>
<feature type="transmembrane region" description="Helical" evidence="6">
    <location>
        <begin position="470"/>
        <end position="487"/>
    </location>
</feature>